<organism evidence="2 3">
    <name type="scientific">Nelumbo nucifera</name>
    <name type="common">Sacred lotus</name>
    <dbReference type="NCBI Taxonomy" id="4432"/>
    <lineage>
        <taxon>Eukaryota</taxon>
        <taxon>Viridiplantae</taxon>
        <taxon>Streptophyta</taxon>
        <taxon>Embryophyta</taxon>
        <taxon>Tracheophyta</taxon>
        <taxon>Spermatophyta</taxon>
        <taxon>Magnoliopsida</taxon>
        <taxon>Proteales</taxon>
        <taxon>Nelumbonaceae</taxon>
        <taxon>Nelumbo</taxon>
    </lineage>
</organism>
<protein>
    <submittedName>
        <fullName evidence="2">Uncharacterized protein</fullName>
    </submittedName>
</protein>
<feature type="region of interest" description="Disordered" evidence="1">
    <location>
        <begin position="1"/>
        <end position="34"/>
    </location>
</feature>
<sequence>MASSVGVAGLRSNFLTDNSTDNSSKENGSGDGGEKDVRLKLHCLLNLVIAHSPMFICEYLKTEFDLNAS</sequence>
<gene>
    <name evidence="2" type="ORF">HUJ06_008693</name>
</gene>
<evidence type="ECO:0000313" key="2">
    <source>
        <dbReference type="EMBL" id="DAD38052.1"/>
    </source>
</evidence>
<dbReference type="Proteomes" id="UP000607653">
    <property type="component" value="Unassembled WGS sequence"/>
</dbReference>
<dbReference type="AlphaFoldDB" id="A0A822YZC1"/>
<dbReference type="EMBL" id="DUZY01000004">
    <property type="protein sequence ID" value="DAD38052.1"/>
    <property type="molecule type" value="Genomic_DNA"/>
</dbReference>
<keyword evidence="3" id="KW-1185">Reference proteome</keyword>
<reference evidence="2 3" key="1">
    <citation type="journal article" date="2020" name="Mol. Biol. Evol.">
        <title>Distinct Expression and Methylation Patterns for Genes with Different Fates following a Single Whole-Genome Duplication in Flowering Plants.</title>
        <authorList>
            <person name="Shi T."/>
            <person name="Rahmani R.S."/>
            <person name="Gugger P.F."/>
            <person name="Wang M."/>
            <person name="Li H."/>
            <person name="Zhang Y."/>
            <person name="Li Z."/>
            <person name="Wang Q."/>
            <person name="Van de Peer Y."/>
            <person name="Marchal K."/>
            <person name="Chen J."/>
        </authorList>
    </citation>
    <scope>NUCLEOTIDE SEQUENCE [LARGE SCALE GENOMIC DNA]</scope>
    <source>
        <tissue evidence="2">Leaf</tissue>
    </source>
</reference>
<name>A0A822YZC1_NELNU</name>
<proteinExistence type="predicted"/>
<accession>A0A822YZC1</accession>
<feature type="compositionally biased region" description="Polar residues" evidence="1">
    <location>
        <begin position="13"/>
        <end position="27"/>
    </location>
</feature>
<evidence type="ECO:0000313" key="3">
    <source>
        <dbReference type="Proteomes" id="UP000607653"/>
    </source>
</evidence>
<evidence type="ECO:0000256" key="1">
    <source>
        <dbReference type="SAM" id="MobiDB-lite"/>
    </source>
</evidence>
<comment type="caution">
    <text evidence="2">The sequence shown here is derived from an EMBL/GenBank/DDBJ whole genome shotgun (WGS) entry which is preliminary data.</text>
</comment>